<reference evidence="3 4" key="1">
    <citation type="submission" date="2017-04" db="EMBL/GenBank/DDBJ databases">
        <title>The whole genome sequencing and assembly of Halobacillus mangrovi strain.</title>
        <authorList>
            <person name="Lee S.-J."/>
            <person name="Park M.-K."/>
            <person name="Kim J.-Y."/>
            <person name="Lee Y.-J."/>
            <person name="Yi H."/>
            <person name="Bahn Y.-S."/>
            <person name="Kim J.F."/>
            <person name="Lee D.-W."/>
        </authorList>
    </citation>
    <scope>NUCLEOTIDE SEQUENCE [LARGE SCALE GENOMIC DNA]</scope>
    <source>
        <strain evidence="3 4">KTB 131</strain>
    </source>
</reference>
<dbReference type="OrthoDB" id="2973149at2"/>
<dbReference type="KEGG" id="hmn:HM131_10795"/>
<accession>A0A1W5ZVK0</accession>
<dbReference type="Proteomes" id="UP000192527">
    <property type="component" value="Chromosome"/>
</dbReference>
<dbReference type="RefSeq" id="WP_085029770.1">
    <property type="nucleotide sequence ID" value="NZ_CP020772.1"/>
</dbReference>
<keyword evidence="2" id="KW-0732">Signal</keyword>
<evidence type="ECO:0000256" key="2">
    <source>
        <dbReference type="SAM" id="SignalP"/>
    </source>
</evidence>
<organism evidence="3 4">
    <name type="scientific">Halobacillus mangrovi</name>
    <dbReference type="NCBI Taxonomy" id="402384"/>
    <lineage>
        <taxon>Bacteria</taxon>
        <taxon>Bacillati</taxon>
        <taxon>Bacillota</taxon>
        <taxon>Bacilli</taxon>
        <taxon>Bacillales</taxon>
        <taxon>Bacillaceae</taxon>
        <taxon>Halobacillus</taxon>
    </lineage>
</organism>
<feature type="compositionally biased region" description="Basic and acidic residues" evidence="1">
    <location>
        <begin position="36"/>
        <end position="45"/>
    </location>
</feature>
<evidence type="ECO:0008006" key="5">
    <source>
        <dbReference type="Google" id="ProtNLM"/>
    </source>
</evidence>
<gene>
    <name evidence="3" type="ORF">HM131_10795</name>
</gene>
<name>A0A1W5ZVK0_9BACI</name>
<evidence type="ECO:0000256" key="1">
    <source>
        <dbReference type="SAM" id="MobiDB-lite"/>
    </source>
</evidence>
<dbReference type="AlphaFoldDB" id="A0A1W5ZVK0"/>
<feature type="chain" id="PRO_5038590063" description="Lipoprotein" evidence="2">
    <location>
        <begin position="18"/>
        <end position="183"/>
    </location>
</feature>
<evidence type="ECO:0000313" key="4">
    <source>
        <dbReference type="Proteomes" id="UP000192527"/>
    </source>
</evidence>
<feature type="signal peptide" evidence="2">
    <location>
        <begin position="1"/>
        <end position="17"/>
    </location>
</feature>
<dbReference type="EMBL" id="CP020772">
    <property type="protein sequence ID" value="ARI77299.1"/>
    <property type="molecule type" value="Genomic_DNA"/>
</dbReference>
<protein>
    <recommendedName>
        <fullName evidence="5">Lipoprotein</fullName>
    </recommendedName>
</protein>
<proteinExistence type="predicted"/>
<keyword evidence="4" id="KW-1185">Reference proteome</keyword>
<evidence type="ECO:0000313" key="3">
    <source>
        <dbReference type="EMBL" id="ARI77299.1"/>
    </source>
</evidence>
<sequence length="183" mass="19807">MKKWLLALGLTSALVIAGCNGGSGEEEGNAESDSQTEEKDQGNDEQAIKKELLNAQMNLKDTFKEYQAKIAAYEGAVSAEEPDVEAIKTAGEEALTEAQEAAEEAANYTVEADLSEDIKSQFQEAVTTSLKAYYEEVASALEGNVEEADLSTADEKFTEFNDKLGTIYEEVGLLTPNMKDELS</sequence>
<dbReference type="PROSITE" id="PS51257">
    <property type="entry name" value="PROKAR_LIPOPROTEIN"/>
    <property type="match status" value="1"/>
</dbReference>
<feature type="region of interest" description="Disordered" evidence="1">
    <location>
        <begin position="19"/>
        <end position="45"/>
    </location>
</feature>